<proteinExistence type="predicted"/>
<feature type="non-terminal residue" evidence="1">
    <location>
        <position position="1"/>
    </location>
</feature>
<comment type="caution">
    <text evidence="1">The sequence shown here is derived from an EMBL/GenBank/DDBJ whole genome shotgun (WGS) entry which is preliminary data.</text>
</comment>
<gene>
    <name evidence="1" type="ORF">FWK35_00031300</name>
</gene>
<evidence type="ECO:0000313" key="1">
    <source>
        <dbReference type="EMBL" id="KAF0705016.1"/>
    </source>
</evidence>
<keyword evidence="2" id="KW-1185">Reference proteome</keyword>
<feature type="non-terminal residue" evidence="1">
    <location>
        <position position="213"/>
    </location>
</feature>
<evidence type="ECO:0000313" key="2">
    <source>
        <dbReference type="Proteomes" id="UP000478052"/>
    </source>
</evidence>
<dbReference type="Proteomes" id="UP000478052">
    <property type="component" value="Unassembled WGS sequence"/>
</dbReference>
<protein>
    <submittedName>
        <fullName evidence="1">Uncharacterized protein</fullName>
    </submittedName>
</protein>
<dbReference type="EMBL" id="VUJU01013387">
    <property type="protein sequence ID" value="KAF0705016.1"/>
    <property type="molecule type" value="Genomic_DNA"/>
</dbReference>
<reference evidence="1 2" key="1">
    <citation type="submission" date="2019-08" db="EMBL/GenBank/DDBJ databases">
        <title>Whole genome of Aphis craccivora.</title>
        <authorList>
            <person name="Voronova N.V."/>
            <person name="Shulinski R.S."/>
            <person name="Bandarenka Y.V."/>
            <person name="Zhorov D.G."/>
            <person name="Warner D."/>
        </authorList>
    </citation>
    <scope>NUCLEOTIDE SEQUENCE [LARGE SCALE GENOMIC DNA]</scope>
    <source>
        <strain evidence="1">180601</strain>
        <tissue evidence="1">Whole Body</tissue>
    </source>
</reference>
<dbReference type="AlphaFoldDB" id="A0A6G0VPX2"/>
<sequence>RSNAKPLHQVIKRYEEFILFGKLAINNTQNTEDVFKYLHFDGPLNNGCTSPQYKIVCKKSFMIKIKSLSDCFIGFYDDTKNLIIMHVENICYHPISGKNVFLGRIFNKMEPFYIKPINSLKLGIAIVSKLSNSYSTCIIDRTCLKKYMVLHTDNEINNKIAFPKITIINMDLFSVVYFIDDNTVECVPTNWIRNGTCAVVLGLQNIPMLRTVF</sequence>
<accession>A0A6G0VPX2</accession>
<name>A0A6G0VPX2_APHCR</name>
<organism evidence="1 2">
    <name type="scientific">Aphis craccivora</name>
    <name type="common">Cowpea aphid</name>
    <dbReference type="NCBI Taxonomy" id="307492"/>
    <lineage>
        <taxon>Eukaryota</taxon>
        <taxon>Metazoa</taxon>
        <taxon>Ecdysozoa</taxon>
        <taxon>Arthropoda</taxon>
        <taxon>Hexapoda</taxon>
        <taxon>Insecta</taxon>
        <taxon>Pterygota</taxon>
        <taxon>Neoptera</taxon>
        <taxon>Paraneoptera</taxon>
        <taxon>Hemiptera</taxon>
        <taxon>Sternorrhyncha</taxon>
        <taxon>Aphidomorpha</taxon>
        <taxon>Aphidoidea</taxon>
        <taxon>Aphididae</taxon>
        <taxon>Aphidini</taxon>
        <taxon>Aphis</taxon>
        <taxon>Aphis</taxon>
    </lineage>
</organism>